<organism evidence="2 3">
    <name type="scientific">Cytospora mali</name>
    <name type="common">Apple Valsa canker fungus</name>
    <name type="synonym">Valsa mali</name>
    <dbReference type="NCBI Taxonomy" id="578113"/>
    <lineage>
        <taxon>Eukaryota</taxon>
        <taxon>Fungi</taxon>
        <taxon>Dikarya</taxon>
        <taxon>Ascomycota</taxon>
        <taxon>Pezizomycotina</taxon>
        <taxon>Sordariomycetes</taxon>
        <taxon>Sordariomycetidae</taxon>
        <taxon>Diaporthales</taxon>
        <taxon>Cytosporaceae</taxon>
        <taxon>Cytospora</taxon>
    </lineage>
</organism>
<protein>
    <recommendedName>
        <fullName evidence="4">Ecp2 effector protein domain-containing protein</fullName>
    </recommendedName>
</protein>
<evidence type="ECO:0000256" key="1">
    <source>
        <dbReference type="SAM" id="SignalP"/>
    </source>
</evidence>
<feature type="signal peptide" evidence="1">
    <location>
        <begin position="1"/>
        <end position="19"/>
    </location>
</feature>
<accession>A0A194WBT3</accession>
<dbReference type="AlphaFoldDB" id="A0A194WBT3"/>
<dbReference type="EMBL" id="CM003108">
    <property type="protein sequence ID" value="KUI73871.1"/>
    <property type="molecule type" value="Genomic_DNA"/>
</dbReference>
<reference evidence="2" key="1">
    <citation type="submission" date="2014-12" db="EMBL/GenBank/DDBJ databases">
        <title>Genome Sequence of Valsa Canker Pathogens Uncovers a Specific Adaption of Colonization on Woody Bark.</title>
        <authorList>
            <person name="Yin Z."/>
            <person name="Liu H."/>
            <person name="Gao X."/>
            <person name="Li Z."/>
            <person name="Song N."/>
            <person name="Ke X."/>
            <person name="Dai Q."/>
            <person name="Wu Y."/>
            <person name="Sun Y."/>
            <person name="Xu J.-R."/>
            <person name="Kang Z.K."/>
            <person name="Wang L."/>
            <person name="Huang L."/>
        </authorList>
    </citation>
    <scope>NUCLEOTIDE SEQUENCE [LARGE SCALE GENOMIC DNA]</scope>
    <source>
        <strain evidence="2">03-8</strain>
    </source>
</reference>
<feature type="chain" id="PRO_5008267299" description="Ecp2 effector protein domain-containing protein" evidence="1">
    <location>
        <begin position="20"/>
        <end position="151"/>
    </location>
</feature>
<evidence type="ECO:0008006" key="4">
    <source>
        <dbReference type="Google" id="ProtNLM"/>
    </source>
</evidence>
<dbReference type="PANTHER" id="PTHR35605:SF1">
    <property type="entry name" value="ECP2 EFFECTOR PROTEIN DOMAIN-CONTAINING PROTEIN-RELATED"/>
    <property type="match status" value="1"/>
</dbReference>
<name>A0A194WBT3_CYTMA</name>
<dbReference type="OrthoDB" id="5272418at2759"/>
<keyword evidence="3" id="KW-1185">Reference proteome</keyword>
<keyword evidence="1" id="KW-0732">Signal</keyword>
<evidence type="ECO:0000313" key="3">
    <source>
        <dbReference type="Proteomes" id="UP000078559"/>
    </source>
</evidence>
<sequence>MRALTAIALTTAFIGTGEGTTSVPSETRTLNKIMCDIPGYGQHHGVDPGVIADGIEYLNGLSGDATLGHQEGGGWCFRYSCSWDSGIYGCNDNQFDVKVPWSTLADYAQKIKDNCTWTMEDGPHHWVTVEGQAVDSDGWNVIVGLKDGENC</sequence>
<evidence type="ECO:0000313" key="2">
    <source>
        <dbReference type="EMBL" id="KUI73871.1"/>
    </source>
</evidence>
<proteinExistence type="predicted"/>
<dbReference type="PANTHER" id="PTHR35605">
    <property type="entry name" value="ECP2 EFFECTOR PROTEIN DOMAIN-CONTAINING PROTEIN-RELATED"/>
    <property type="match status" value="1"/>
</dbReference>
<dbReference type="Proteomes" id="UP000078559">
    <property type="component" value="Chromosome 11"/>
</dbReference>
<gene>
    <name evidence="2" type="ORF">VM1G_09196</name>
</gene>